<dbReference type="Gene3D" id="3.30.70.100">
    <property type="match status" value="1"/>
</dbReference>
<dbReference type="PROSITE" id="PS51502">
    <property type="entry name" value="S_R_A_B_BARREL"/>
    <property type="match status" value="1"/>
</dbReference>
<dbReference type="Proteomes" id="UP000285146">
    <property type="component" value="Unassembled WGS sequence"/>
</dbReference>
<organism evidence="3 4">
    <name type="scientific">Cytospora leucostoma</name>
    <dbReference type="NCBI Taxonomy" id="1230097"/>
    <lineage>
        <taxon>Eukaryota</taxon>
        <taxon>Fungi</taxon>
        <taxon>Dikarya</taxon>
        <taxon>Ascomycota</taxon>
        <taxon>Pezizomycotina</taxon>
        <taxon>Sordariomycetes</taxon>
        <taxon>Sordariomycetidae</taxon>
        <taxon>Diaporthales</taxon>
        <taxon>Cytosporaceae</taxon>
        <taxon>Cytospora</taxon>
    </lineage>
</organism>
<dbReference type="PANTHER" id="PTHR33178:SF10">
    <property type="entry name" value="STRESS-RESPONSE A_B BARREL DOMAIN-CONTAINING PROTEIN"/>
    <property type="match status" value="1"/>
</dbReference>
<dbReference type="EMBL" id="LKEB01000004">
    <property type="protein sequence ID" value="ROW16860.1"/>
    <property type="molecule type" value="Genomic_DNA"/>
</dbReference>
<dbReference type="InParanoid" id="A0A423XK93"/>
<evidence type="ECO:0000256" key="1">
    <source>
        <dbReference type="ARBA" id="ARBA00011738"/>
    </source>
</evidence>
<dbReference type="Pfam" id="PF07876">
    <property type="entry name" value="Dabb"/>
    <property type="match status" value="1"/>
</dbReference>
<evidence type="ECO:0000313" key="4">
    <source>
        <dbReference type="Proteomes" id="UP000285146"/>
    </source>
</evidence>
<comment type="subunit">
    <text evidence="1">Homodimer.</text>
</comment>
<dbReference type="AlphaFoldDB" id="A0A423XK93"/>
<evidence type="ECO:0000313" key="3">
    <source>
        <dbReference type="EMBL" id="ROW16860.1"/>
    </source>
</evidence>
<dbReference type="InterPro" id="IPR013097">
    <property type="entry name" value="Dabb"/>
</dbReference>
<evidence type="ECO:0000259" key="2">
    <source>
        <dbReference type="PROSITE" id="PS51502"/>
    </source>
</evidence>
<keyword evidence="4" id="KW-1185">Reference proteome</keyword>
<comment type="caution">
    <text evidence="3">The sequence shown here is derived from an EMBL/GenBank/DDBJ whole genome shotgun (WGS) entry which is preliminary data.</text>
</comment>
<proteinExistence type="predicted"/>
<protein>
    <recommendedName>
        <fullName evidence="2">Stress-response A/B barrel domain-containing protein</fullName>
    </recommendedName>
</protein>
<dbReference type="PANTHER" id="PTHR33178">
    <property type="match status" value="1"/>
</dbReference>
<sequence length="115" mass="12959">MGDTGVIHIVQFQFKAGTSESDKQNVAHEMLALKDRCLRPETGEPYIRSFTGGKDNSPEGASDGLEYAFVVEFENTEDRDYYVFKDPAHETFKALGGPKFERAVVVDYNKGVFYH</sequence>
<dbReference type="SMART" id="SM00886">
    <property type="entry name" value="Dabb"/>
    <property type="match status" value="1"/>
</dbReference>
<feature type="domain" description="Stress-response A/B barrel" evidence="2">
    <location>
        <begin position="6"/>
        <end position="108"/>
    </location>
</feature>
<dbReference type="STRING" id="1230097.A0A423XK93"/>
<dbReference type="InterPro" id="IPR011008">
    <property type="entry name" value="Dimeric_a/b-barrel"/>
</dbReference>
<name>A0A423XK93_9PEZI</name>
<accession>A0A423XK93</accession>
<dbReference type="InterPro" id="IPR044662">
    <property type="entry name" value="HS1/DABB1-like"/>
</dbReference>
<reference evidence="3 4" key="1">
    <citation type="submission" date="2015-09" db="EMBL/GenBank/DDBJ databases">
        <title>Host preference determinants of Valsa canker pathogens revealed by comparative genomics.</title>
        <authorList>
            <person name="Yin Z."/>
            <person name="Huang L."/>
        </authorList>
    </citation>
    <scope>NUCLEOTIDE SEQUENCE [LARGE SCALE GENOMIC DNA]</scope>
    <source>
        <strain evidence="3 4">SXYLt</strain>
    </source>
</reference>
<gene>
    <name evidence="3" type="ORF">VPNG_01754</name>
</gene>
<dbReference type="SUPFAM" id="SSF54909">
    <property type="entry name" value="Dimeric alpha+beta barrel"/>
    <property type="match status" value="1"/>
</dbReference>
<dbReference type="OrthoDB" id="1601230at2759"/>